<feature type="domain" description="AB hydrolase-1" evidence="1">
    <location>
        <begin position="74"/>
        <end position="308"/>
    </location>
</feature>
<keyword evidence="3" id="KW-1185">Reference proteome</keyword>
<dbReference type="InterPro" id="IPR029058">
    <property type="entry name" value="AB_hydrolase_fold"/>
</dbReference>
<organism evidence="2 3">
    <name type="scientific">Mycobacterium rhizamassiliense</name>
    <dbReference type="NCBI Taxonomy" id="1841860"/>
    <lineage>
        <taxon>Bacteria</taxon>
        <taxon>Bacillati</taxon>
        <taxon>Actinomycetota</taxon>
        <taxon>Actinomycetes</taxon>
        <taxon>Mycobacteriales</taxon>
        <taxon>Mycobacteriaceae</taxon>
        <taxon>Mycobacterium</taxon>
    </lineage>
</organism>
<dbReference type="EMBL" id="FUFA01000002">
    <property type="protein sequence ID" value="SPM33761.1"/>
    <property type="molecule type" value="Genomic_DNA"/>
</dbReference>
<protein>
    <submittedName>
        <fullName evidence="2">Lysophospholipase, alpha-beta hydrolase superfamily</fullName>
    </submittedName>
</protein>
<dbReference type="InterPro" id="IPR000073">
    <property type="entry name" value="AB_hydrolase_1"/>
</dbReference>
<keyword evidence="2" id="KW-0378">Hydrolase</keyword>
<reference evidence="2 3" key="1">
    <citation type="submission" date="2017-01" db="EMBL/GenBank/DDBJ databases">
        <authorList>
            <consortium name="Urmite Genomes"/>
        </authorList>
    </citation>
    <scope>NUCLEOTIDE SEQUENCE [LARGE SCALE GENOMIC DNA]</scope>
    <source>
        <strain evidence="2 3">AB57</strain>
    </source>
</reference>
<gene>
    <name evidence="2" type="ORF">MRAB57_1565</name>
</gene>
<evidence type="ECO:0000259" key="1">
    <source>
        <dbReference type="Pfam" id="PF12697"/>
    </source>
</evidence>
<dbReference type="Proteomes" id="UP000240988">
    <property type="component" value="Unassembled WGS sequence"/>
</dbReference>
<dbReference type="SUPFAM" id="SSF53474">
    <property type="entry name" value="alpha/beta-Hydrolases"/>
    <property type="match status" value="1"/>
</dbReference>
<dbReference type="AlphaFoldDB" id="A0A2U3NQI1"/>
<dbReference type="InterPro" id="IPR050228">
    <property type="entry name" value="Carboxylesterase_BioH"/>
</dbReference>
<dbReference type="GO" id="GO:0016787">
    <property type="term" value="F:hydrolase activity"/>
    <property type="evidence" value="ECO:0007669"/>
    <property type="project" value="UniProtKB-KW"/>
</dbReference>
<name>A0A2U3NQI1_9MYCO</name>
<dbReference type="STRING" id="1841860.GCA_900157375_01566"/>
<sequence length="329" mass="35395">MSTRRHPDVRPSLRTLRLDSFATRWERLLSAAQRHAVPDHEDLVLPAEGMVRRGSGPALHYLEWPGWAADAPVVLMLHGGGLHAHTFDLTANLLRCRARCLAVDLRGHGESDWVEPTSYGSDAICEDIDAVIAALELEDVVVVGHSLGGMGAMVWAGRRPAALSGLVIVDVAPEMDAAGIGSVGAFVTTPQSFVDLEEVQAHLAADSPTIAPRVDGVAANLRWGDDGRLTYKYDSSQFMAMKLELRDDLRRIVRQIVCPTRILRGERSNVTSETAAAELAGLIPGATWTTIPDAGHTIQSSNPVALAAHIVKFLDEITPTSAPPPQAPQ</sequence>
<proteinExistence type="predicted"/>
<evidence type="ECO:0000313" key="3">
    <source>
        <dbReference type="Proteomes" id="UP000240988"/>
    </source>
</evidence>
<accession>A0A2U3NQI1</accession>
<dbReference type="Gene3D" id="3.40.50.1820">
    <property type="entry name" value="alpha/beta hydrolase"/>
    <property type="match status" value="1"/>
</dbReference>
<evidence type="ECO:0000313" key="2">
    <source>
        <dbReference type="EMBL" id="SPM33761.1"/>
    </source>
</evidence>
<dbReference type="PANTHER" id="PTHR43194">
    <property type="entry name" value="HYDROLASE ALPHA/BETA FOLD FAMILY"/>
    <property type="match status" value="1"/>
</dbReference>
<dbReference type="Pfam" id="PF12697">
    <property type="entry name" value="Abhydrolase_6"/>
    <property type="match status" value="1"/>
</dbReference>
<dbReference type="PANTHER" id="PTHR43194:SF2">
    <property type="entry name" value="PEROXISOMAL MEMBRANE PROTEIN LPX1"/>
    <property type="match status" value="1"/>
</dbReference>